<dbReference type="OrthoDB" id="59486at2"/>
<dbReference type="InterPro" id="IPR017853">
    <property type="entry name" value="GH"/>
</dbReference>
<dbReference type="SUPFAM" id="SSF51445">
    <property type="entry name" value="(Trans)glycosidases"/>
    <property type="match status" value="1"/>
</dbReference>
<evidence type="ECO:0000259" key="2">
    <source>
        <dbReference type="Pfam" id="PF13204"/>
    </source>
</evidence>
<keyword evidence="4" id="KW-1185">Reference proteome</keyword>
<dbReference type="Gene3D" id="3.20.20.80">
    <property type="entry name" value="Glycosidases"/>
    <property type="match status" value="1"/>
</dbReference>
<evidence type="ECO:0000313" key="3">
    <source>
        <dbReference type="EMBL" id="KOH43446.1"/>
    </source>
</evidence>
<dbReference type="Proteomes" id="UP000036958">
    <property type="component" value="Unassembled WGS sequence"/>
</dbReference>
<proteinExistence type="predicted"/>
<dbReference type="PANTHER" id="PTHR37836:SF3">
    <property type="entry name" value="ENDOGLUCANASE"/>
    <property type="match status" value="1"/>
</dbReference>
<feature type="domain" description="Putative collagen-binding" evidence="1">
    <location>
        <begin position="364"/>
        <end position="454"/>
    </location>
</feature>
<comment type="caution">
    <text evidence="3">The sequence shown here is derived from an EMBL/GenBank/DDBJ whole genome shotgun (WGS) entry which is preliminary data.</text>
</comment>
<reference evidence="4" key="1">
    <citation type="submission" date="2015-07" db="EMBL/GenBank/DDBJ databases">
        <title>Genome sequencing of Sunxiuqinia dokdonensis strain SK.</title>
        <authorList>
            <person name="Ahn S."/>
            <person name="Kim B.-C."/>
        </authorList>
    </citation>
    <scope>NUCLEOTIDE SEQUENCE [LARGE SCALE GENOMIC DNA]</scope>
    <source>
        <strain evidence="4">SK</strain>
    </source>
</reference>
<dbReference type="PANTHER" id="PTHR37836">
    <property type="entry name" value="LMO1036 PROTEIN"/>
    <property type="match status" value="1"/>
</dbReference>
<accession>A0A0L8V4S8</accession>
<feature type="domain" description="Apiosidase-like catalytic" evidence="2">
    <location>
        <begin position="40"/>
        <end position="361"/>
    </location>
</feature>
<evidence type="ECO:0000313" key="4">
    <source>
        <dbReference type="Proteomes" id="UP000036958"/>
    </source>
</evidence>
<sequence>MKPLLFFGCLITFSFQVLSQEIVWEGPAVEFSHGKLLVAENNRLLTFEDGTPFFWMGDTAWELFHRLSKDETLEYLEDRREKGFNVIQAVVLAELDGLNTPNAEGNKPLIDNDPTRVNEAYFAHVDWVIRKAEEKGMFVGLLPTWGDKVDKKWGVGPVIFNEANAFAYGEILGKRYRNFKNIIWINGGDRLGGGDNFAVWDALARGIKSVDKNHLMTYHPSGESSSSKWFHESDWLDFNMMQTGHGQRSYAIFKRLMVPDYNRQPTKPVLDGEPRYEDHPHNWKPETLGWFNDVDVRQACYWGVFSGGFGVTYGCHAIWQMLAEGRQPIGFARNSWRADLDLPGAWDMIHLRRLIESRPLTDRVPFQEIILNDNMPEKEFIVATKGSHFVMVYIPTGIDARLNLKRCDWKKSKAWWYNCRTGEVSKIGRIKNQEIRQFSTPTQGRGNDWVLVLDNVKSGFKAPGKSTKR</sequence>
<name>A0A0L8V4S8_9BACT</name>
<evidence type="ECO:0008006" key="5">
    <source>
        <dbReference type="Google" id="ProtNLM"/>
    </source>
</evidence>
<dbReference type="STRING" id="1409788.NC99_37250"/>
<gene>
    <name evidence="3" type="ORF">NC99_37250</name>
</gene>
<dbReference type="AlphaFoldDB" id="A0A0L8V4S8"/>
<dbReference type="InterPro" id="IPR024749">
    <property type="entry name" value="Collagen-bd_put"/>
</dbReference>
<evidence type="ECO:0000259" key="1">
    <source>
        <dbReference type="Pfam" id="PF12904"/>
    </source>
</evidence>
<dbReference type="RefSeq" id="WP_082326549.1">
    <property type="nucleotide sequence ID" value="NZ_LGIA01000187.1"/>
</dbReference>
<dbReference type="InterPro" id="IPR025277">
    <property type="entry name" value="Apiosidase-like_cat_dom"/>
</dbReference>
<dbReference type="Pfam" id="PF12904">
    <property type="entry name" value="Collagen_bind_2"/>
    <property type="match status" value="1"/>
</dbReference>
<protein>
    <recommendedName>
        <fullName evidence="5">DUF4038 domain-containing protein</fullName>
    </recommendedName>
</protein>
<dbReference type="EMBL" id="LGIA01000187">
    <property type="protein sequence ID" value="KOH43446.1"/>
    <property type="molecule type" value="Genomic_DNA"/>
</dbReference>
<organism evidence="3 4">
    <name type="scientific">Sunxiuqinia dokdonensis</name>
    <dbReference type="NCBI Taxonomy" id="1409788"/>
    <lineage>
        <taxon>Bacteria</taxon>
        <taxon>Pseudomonadati</taxon>
        <taxon>Bacteroidota</taxon>
        <taxon>Bacteroidia</taxon>
        <taxon>Marinilabiliales</taxon>
        <taxon>Prolixibacteraceae</taxon>
        <taxon>Sunxiuqinia</taxon>
    </lineage>
</organism>
<dbReference type="Pfam" id="PF13204">
    <property type="entry name" value="Apiosidase"/>
    <property type="match status" value="1"/>
</dbReference>
<dbReference type="PATRIC" id="fig|1409788.3.peg.3812"/>